<dbReference type="CDD" id="cd00082">
    <property type="entry name" value="HisKA"/>
    <property type="match status" value="1"/>
</dbReference>
<dbReference type="SMART" id="SM00086">
    <property type="entry name" value="PAC"/>
    <property type="match status" value="2"/>
</dbReference>
<feature type="domain" description="PAS" evidence="7">
    <location>
        <begin position="328"/>
        <end position="398"/>
    </location>
</feature>
<dbReference type="Pfam" id="PF02518">
    <property type="entry name" value="HATPase_c"/>
    <property type="match status" value="1"/>
</dbReference>
<evidence type="ECO:0000256" key="3">
    <source>
        <dbReference type="ARBA" id="ARBA00022679"/>
    </source>
</evidence>
<dbReference type="InterPro" id="IPR000700">
    <property type="entry name" value="PAS-assoc_C"/>
</dbReference>
<evidence type="ECO:0000259" key="8">
    <source>
        <dbReference type="PROSITE" id="PS50113"/>
    </source>
</evidence>
<dbReference type="InterPro" id="IPR003661">
    <property type="entry name" value="HisK_dim/P_dom"/>
</dbReference>
<keyword evidence="5" id="KW-0812">Transmembrane</keyword>
<feature type="domain" description="PAC" evidence="8">
    <location>
        <begin position="404"/>
        <end position="456"/>
    </location>
</feature>
<dbReference type="InterPro" id="IPR054327">
    <property type="entry name" value="His-kinase-like_sensor"/>
</dbReference>
<gene>
    <name evidence="9" type="primary">rcsC_12</name>
    <name evidence="9" type="ORF">GMJLKIPL_1794</name>
</gene>
<dbReference type="Gene3D" id="3.30.565.10">
    <property type="entry name" value="Histidine kinase-like ATPase, C-terminal domain"/>
    <property type="match status" value="1"/>
</dbReference>
<feature type="domain" description="PAC" evidence="8">
    <location>
        <begin position="530"/>
        <end position="580"/>
    </location>
</feature>
<dbReference type="CDD" id="cd18773">
    <property type="entry name" value="PDC1_HK_sensor"/>
    <property type="match status" value="1"/>
</dbReference>
<dbReference type="PROSITE" id="PS50113">
    <property type="entry name" value="PAC"/>
    <property type="match status" value="2"/>
</dbReference>
<keyword evidence="10" id="KW-1185">Reference proteome</keyword>
<dbReference type="SMART" id="SM00387">
    <property type="entry name" value="HATPase_c"/>
    <property type="match status" value="1"/>
</dbReference>
<dbReference type="InterPro" id="IPR036890">
    <property type="entry name" value="HATPase_C_sf"/>
</dbReference>
<dbReference type="CDD" id="cd12915">
    <property type="entry name" value="PDC2_DGC_like"/>
    <property type="match status" value="1"/>
</dbReference>
<dbReference type="Proteomes" id="UP001055153">
    <property type="component" value="Unassembled WGS sequence"/>
</dbReference>
<reference evidence="9" key="2">
    <citation type="submission" date="2021-08" db="EMBL/GenBank/DDBJ databases">
        <authorList>
            <person name="Tani A."/>
            <person name="Ola A."/>
            <person name="Ogura Y."/>
            <person name="Katsura K."/>
            <person name="Hayashi T."/>
        </authorList>
    </citation>
    <scope>NUCLEOTIDE SEQUENCE</scope>
    <source>
        <strain evidence="9">DSM 17168</strain>
    </source>
</reference>
<dbReference type="InterPro" id="IPR035965">
    <property type="entry name" value="PAS-like_dom_sf"/>
</dbReference>
<dbReference type="PROSITE" id="PS50112">
    <property type="entry name" value="PAS"/>
    <property type="match status" value="2"/>
</dbReference>
<dbReference type="EC" id="2.7.13.3" evidence="2"/>
<evidence type="ECO:0000259" key="7">
    <source>
        <dbReference type="PROSITE" id="PS50112"/>
    </source>
</evidence>
<evidence type="ECO:0000256" key="2">
    <source>
        <dbReference type="ARBA" id="ARBA00012438"/>
    </source>
</evidence>
<evidence type="ECO:0000256" key="4">
    <source>
        <dbReference type="ARBA" id="ARBA00022777"/>
    </source>
</evidence>
<dbReference type="InterPro" id="IPR003594">
    <property type="entry name" value="HATPase_dom"/>
</dbReference>
<dbReference type="Pfam" id="PF00512">
    <property type="entry name" value="HisKA"/>
    <property type="match status" value="1"/>
</dbReference>
<dbReference type="PANTHER" id="PTHR43047">
    <property type="entry name" value="TWO-COMPONENT HISTIDINE PROTEIN KINASE"/>
    <property type="match status" value="1"/>
</dbReference>
<dbReference type="Pfam" id="PF08447">
    <property type="entry name" value="PAS_3"/>
    <property type="match status" value="2"/>
</dbReference>
<dbReference type="EMBL" id="BPQQ01000018">
    <property type="protein sequence ID" value="GJD99876.1"/>
    <property type="molecule type" value="Genomic_DNA"/>
</dbReference>
<comment type="caution">
    <text evidence="9">The sequence shown here is derived from an EMBL/GenBank/DDBJ whole genome shotgun (WGS) entry which is preliminary data.</text>
</comment>
<keyword evidence="5" id="KW-0472">Membrane</keyword>
<keyword evidence="3" id="KW-0808">Transferase</keyword>
<dbReference type="Gene3D" id="3.30.450.20">
    <property type="entry name" value="PAS domain"/>
    <property type="match status" value="4"/>
</dbReference>
<feature type="transmembrane region" description="Helical" evidence="5">
    <location>
        <begin position="21"/>
        <end position="39"/>
    </location>
</feature>
<keyword evidence="4 9" id="KW-0418">Kinase</keyword>
<dbReference type="InterPro" id="IPR013655">
    <property type="entry name" value="PAS_fold_3"/>
</dbReference>
<dbReference type="NCBIfam" id="TIGR00229">
    <property type="entry name" value="sensory_box"/>
    <property type="match status" value="2"/>
</dbReference>
<reference evidence="9" key="1">
    <citation type="journal article" date="2021" name="Front. Microbiol.">
        <title>Comprehensive Comparative Genomics and Phenotyping of Methylobacterium Species.</title>
        <authorList>
            <person name="Alessa O."/>
            <person name="Ogura Y."/>
            <person name="Fujitani Y."/>
            <person name="Takami H."/>
            <person name="Hayashi T."/>
            <person name="Sahin N."/>
            <person name="Tani A."/>
        </authorList>
    </citation>
    <scope>NUCLEOTIDE SEQUENCE</scope>
    <source>
        <strain evidence="9">DSM 17168</strain>
    </source>
</reference>
<dbReference type="SUPFAM" id="SSF47384">
    <property type="entry name" value="Homodimeric domain of signal transducing histidine kinase"/>
    <property type="match status" value="1"/>
</dbReference>
<name>A0ABQ4S9K2_9HYPH</name>
<proteinExistence type="predicted"/>
<dbReference type="CDD" id="cd00130">
    <property type="entry name" value="PAS"/>
    <property type="match status" value="2"/>
</dbReference>
<dbReference type="SUPFAM" id="SSF55874">
    <property type="entry name" value="ATPase domain of HSP90 chaperone/DNA topoisomerase II/histidine kinase"/>
    <property type="match status" value="1"/>
</dbReference>
<dbReference type="Gene3D" id="1.10.287.130">
    <property type="match status" value="1"/>
</dbReference>
<evidence type="ECO:0000313" key="10">
    <source>
        <dbReference type="Proteomes" id="UP001055153"/>
    </source>
</evidence>
<dbReference type="SMART" id="SM00091">
    <property type="entry name" value="PAS"/>
    <property type="match status" value="2"/>
</dbReference>
<evidence type="ECO:0000259" key="6">
    <source>
        <dbReference type="PROSITE" id="PS50109"/>
    </source>
</evidence>
<feature type="domain" description="Histidine kinase" evidence="6">
    <location>
        <begin position="598"/>
        <end position="778"/>
    </location>
</feature>
<organism evidence="9 10">
    <name type="scientific">Methylobacterium isbiliense</name>
    <dbReference type="NCBI Taxonomy" id="315478"/>
    <lineage>
        <taxon>Bacteria</taxon>
        <taxon>Pseudomonadati</taxon>
        <taxon>Pseudomonadota</taxon>
        <taxon>Alphaproteobacteria</taxon>
        <taxon>Hyphomicrobiales</taxon>
        <taxon>Methylobacteriaceae</taxon>
        <taxon>Methylobacterium</taxon>
    </lineage>
</organism>
<dbReference type="SUPFAM" id="SSF55785">
    <property type="entry name" value="PYP-like sensor domain (PAS domain)"/>
    <property type="match status" value="2"/>
</dbReference>
<dbReference type="InterPro" id="IPR036097">
    <property type="entry name" value="HisK_dim/P_sf"/>
</dbReference>
<dbReference type="Pfam" id="PF22588">
    <property type="entry name" value="dCache_1_like"/>
    <property type="match status" value="1"/>
</dbReference>
<protein>
    <recommendedName>
        <fullName evidence="2">histidine kinase</fullName>
        <ecNumber evidence="2">2.7.13.3</ecNumber>
    </recommendedName>
</protein>
<dbReference type="RefSeq" id="WP_238234754.1">
    <property type="nucleotide sequence ID" value="NZ_BPQQ01000018.1"/>
</dbReference>
<evidence type="ECO:0000256" key="5">
    <source>
        <dbReference type="SAM" id="Phobius"/>
    </source>
</evidence>
<dbReference type="SMART" id="SM00388">
    <property type="entry name" value="HisKA"/>
    <property type="match status" value="1"/>
</dbReference>
<accession>A0ABQ4S9K2</accession>
<dbReference type="PROSITE" id="PS50109">
    <property type="entry name" value="HIS_KIN"/>
    <property type="match status" value="1"/>
</dbReference>
<dbReference type="InterPro" id="IPR001610">
    <property type="entry name" value="PAC"/>
</dbReference>
<dbReference type="InterPro" id="IPR005467">
    <property type="entry name" value="His_kinase_dom"/>
</dbReference>
<dbReference type="InterPro" id="IPR000014">
    <property type="entry name" value="PAS"/>
</dbReference>
<evidence type="ECO:0000256" key="1">
    <source>
        <dbReference type="ARBA" id="ARBA00000085"/>
    </source>
</evidence>
<keyword evidence="5" id="KW-1133">Transmembrane helix</keyword>
<dbReference type="PANTHER" id="PTHR43047:SF72">
    <property type="entry name" value="OSMOSENSING HISTIDINE PROTEIN KINASE SLN1"/>
    <property type="match status" value="1"/>
</dbReference>
<feature type="domain" description="PAS" evidence="7">
    <location>
        <begin position="457"/>
        <end position="516"/>
    </location>
</feature>
<sequence>MSSLSSRLRIEASDRPRSAARVAYFAALLILALGLWQVWRGREAALVDVRGEVRSLASSLAQHVARTVESVDLTLSGVVDRLENGMPVDAAFKRFLERGVMHIAQVRHLAVIDAQGDRIGDAVRAPPAPVDSRDPASVAWHRDHPDRTLHLGEPIVDQVTGTVSIPLSRRWNKPDGSFGGVVAAALAPEFLQAFYAKLAVGERGSIALISTPGRVLVRHPFRPGAVGRDVSGEPLLRDLLPRSPTGISIQASPIDGEPRIAAYEVVTPYPLVAFVAHSIPESLVAWRSRAIADGLVCGLAVLTLVALGLRLSRHERLTVEAERAVRENEARYRLLAETTSDVITRLDLEFSRDYVSPSCRTLFGYEPEVLLGRRPSADMHPADAPAVREQARRLAAGEVAGDRITAVYRTRHKRGHWIWIEAGMSLARREDGAPAAIVCSLRDVTARQEAEEALAESEARYRLLADHASDLIVLGHADGRRSYISPAVTRLLGYTVEEAHRLTMREWLHPDDRAQVFATTAGLSPDRPLASVVYRLRHRAGHYIWAEAAFQRVEDGADIRIITAIRDVTERQRQAARLERAKAEAEAGARIKAEFLANMSHELRTPLTGMLGVHDLLQSDPTLGAAQRRYVRLAQEAGRSLLTIVNDILDLSKIEAGEMAIEHVPFVLRDLLENCRQIAAEAAPAGVTLALQTDEDVPHAVHGDPTRVRQVLLNLVTNAVKFTPQGRVTVQVSWPAQNLRVAVTDTGIGIAPEEITMLRAAARRAITAAAASHFAKAA</sequence>
<comment type="catalytic activity">
    <reaction evidence="1">
        <text>ATP + protein L-histidine = ADP + protein N-phospho-L-histidine.</text>
        <dbReference type="EC" id="2.7.13.3"/>
    </reaction>
</comment>
<evidence type="ECO:0000313" key="9">
    <source>
        <dbReference type="EMBL" id="GJD99876.1"/>
    </source>
</evidence>
<dbReference type="GO" id="GO:0016301">
    <property type="term" value="F:kinase activity"/>
    <property type="evidence" value="ECO:0007669"/>
    <property type="project" value="UniProtKB-KW"/>
</dbReference>